<evidence type="ECO:0000313" key="3">
    <source>
        <dbReference type="Proteomes" id="UP000777482"/>
    </source>
</evidence>
<feature type="region of interest" description="Disordered" evidence="1">
    <location>
        <begin position="1"/>
        <end position="68"/>
    </location>
</feature>
<evidence type="ECO:0000256" key="1">
    <source>
        <dbReference type="SAM" id="MobiDB-lite"/>
    </source>
</evidence>
<keyword evidence="3" id="KW-1185">Reference proteome</keyword>
<protein>
    <submittedName>
        <fullName evidence="2">Uncharacterized protein</fullName>
    </submittedName>
</protein>
<proteinExistence type="predicted"/>
<reference evidence="2 3" key="1">
    <citation type="submission" date="2020-11" db="EMBL/GenBank/DDBJ databases">
        <title>Kefir isolates.</title>
        <authorList>
            <person name="Marcisauskas S."/>
            <person name="Kim Y."/>
            <person name="Blasche S."/>
        </authorList>
    </citation>
    <scope>NUCLEOTIDE SEQUENCE [LARGE SCALE GENOMIC DNA]</scope>
    <source>
        <strain evidence="2 3">KR</strain>
    </source>
</reference>
<feature type="region of interest" description="Disordered" evidence="1">
    <location>
        <begin position="254"/>
        <end position="277"/>
    </location>
</feature>
<sequence>MPRSRSSLDVPTDPRLLLASRVKRQSATPSVPSTPLGPTAGAASTSSAATPLHGPAAPSPSPLLDPLGIKRSSSVQSWADQRTLMKQESPIPGIDLNQIFFTRDARLPCGHCREVLPRSNFSSRQLSQAQSKQRTAHIRRKEVTISGSSPGLRGAVQRDELNVSIPPPDLPLCDACCGVQQRNSVYWSTNSSECKKDKAPSDFSHAMLVCGAEEEILRGTLPLVPRPGAGSDRIDAACNCPSLQELEKDVWAAADGGVGSSDSEEDDNFCEKTTTAPSVVNPTGLQRAYARLDEPAGGQGQILYDSSDND</sequence>
<name>A0A9P6W7C3_RHOMI</name>
<dbReference type="AlphaFoldDB" id="A0A9P6W7C3"/>
<organism evidence="2 3">
    <name type="scientific">Rhodotorula mucilaginosa</name>
    <name type="common">Yeast</name>
    <name type="synonym">Rhodotorula rubra</name>
    <dbReference type="NCBI Taxonomy" id="5537"/>
    <lineage>
        <taxon>Eukaryota</taxon>
        <taxon>Fungi</taxon>
        <taxon>Dikarya</taxon>
        <taxon>Basidiomycota</taxon>
        <taxon>Pucciniomycotina</taxon>
        <taxon>Microbotryomycetes</taxon>
        <taxon>Sporidiobolales</taxon>
        <taxon>Sporidiobolaceae</taxon>
        <taxon>Rhodotorula</taxon>
    </lineage>
</organism>
<dbReference type="Proteomes" id="UP000777482">
    <property type="component" value="Unassembled WGS sequence"/>
</dbReference>
<evidence type="ECO:0000313" key="2">
    <source>
        <dbReference type="EMBL" id="KAG0666149.1"/>
    </source>
</evidence>
<feature type="compositionally biased region" description="Low complexity" evidence="1">
    <location>
        <begin position="37"/>
        <end position="56"/>
    </location>
</feature>
<accession>A0A9P6W7C3</accession>
<comment type="caution">
    <text evidence="2">The sequence shown here is derived from an EMBL/GenBank/DDBJ whole genome shotgun (WGS) entry which is preliminary data.</text>
</comment>
<dbReference type="OrthoDB" id="10461641at2759"/>
<dbReference type="EMBL" id="PUHQ01000006">
    <property type="protein sequence ID" value="KAG0666149.1"/>
    <property type="molecule type" value="Genomic_DNA"/>
</dbReference>
<gene>
    <name evidence="2" type="ORF">C6P46_005500</name>
</gene>